<evidence type="ECO:0000313" key="7">
    <source>
        <dbReference type="EMBL" id="KAK0645769.1"/>
    </source>
</evidence>
<keyword evidence="8" id="KW-1185">Reference proteome</keyword>
<dbReference type="SUPFAM" id="SSF144083">
    <property type="entry name" value="Magnesium transport protein CorA, transmembrane region"/>
    <property type="match status" value="1"/>
</dbReference>
<evidence type="ECO:0000256" key="1">
    <source>
        <dbReference type="ARBA" id="ARBA00004141"/>
    </source>
</evidence>
<comment type="caution">
    <text evidence="7">The sequence shown here is derived from an EMBL/GenBank/DDBJ whole genome shotgun (WGS) entry which is preliminary data.</text>
</comment>
<feature type="region of interest" description="Disordered" evidence="5">
    <location>
        <begin position="291"/>
        <end position="347"/>
    </location>
</feature>
<dbReference type="Pfam" id="PF01544">
    <property type="entry name" value="CorA"/>
    <property type="match status" value="1"/>
</dbReference>
<evidence type="ECO:0000256" key="6">
    <source>
        <dbReference type="SAM" id="Phobius"/>
    </source>
</evidence>
<feature type="transmembrane region" description="Helical" evidence="6">
    <location>
        <begin position="557"/>
        <end position="575"/>
    </location>
</feature>
<dbReference type="GO" id="GO:0016020">
    <property type="term" value="C:membrane"/>
    <property type="evidence" value="ECO:0007669"/>
    <property type="project" value="UniProtKB-SubCell"/>
</dbReference>
<reference evidence="7" key="1">
    <citation type="submission" date="2023-06" db="EMBL/GenBank/DDBJ databases">
        <title>Genome-scale phylogeny and comparative genomics of the fungal order Sordariales.</title>
        <authorList>
            <consortium name="Lawrence Berkeley National Laboratory"/>
            <person name="Hensen N."/>
            <person name="Bonometti L."/>
            <person name="Westerberg I."/>
            <person name="Brannstrom I.O."/>
            <person name="Guillou S."/>
            <person name="Cros-Aarteil S."/>
            <person name="Calhoun S."/>
            <person name="Haridas S."/>
            <person name="Kuo A."/>
            <person name="Mondo S."/>
            <person name="Pangilinan J."/>
            <person name="Riley R."/>
            <person name="Labutti K."/>
            <person name="Andreopoulos B."/>
            <person name="Lipzen A."/>
            <person name="Chen C."/>
            <person name="Yanf M."/>
            <person name="Daum C."/>
            <person name="Ng V."/>
            <person name="Clum A."/>
            <person name="Steindorff A."/>
            <person name="Ohm R."/>
            <person name="Martin F."/>
            <person name="Silar P."/>
            <person name="Natvig D."/>
            <person name="Lalanne C."/>
            <person name="Gautier V."/>
            <person name="Ament-Velasquez S.L."/>
            <person name="Kruys A."/>
            <person name="Hutchinson M.I."/>
            <person name="Powell A.J."/>
            <person name="Barry K."/>
            <person name="Miller A.N."/>
            <person name="Grigoriev I.V."/>
            <person name="Debuchy R."/>
            <person name="Gladieux P."/>
            <person name="Thoren M.H."/>
            <person name="Johannesson H."/>
        </authorList>
    </citation>
    <scope>NUCLEOTIDE SEQUENCE</scope>
    <source>
        <strain evidence="7">SMH2532-1</strain>
    </source>
</reference>
<keyword evidence="2 6" id="KW-0812">Transmembrane</keyword>
<accession>A0AA40CQR3</accession>
<evidence type="ECO:0000256" key="3">
    <source>
        <dbReference type="ARBA" id="ARBA00022989"/>
    </source>
</evidence>
<dbReference type="Proteomes" id="UP001174936">
    <property type="component" value="Unassembled WGS sequence"/>
</dbReference>
<evidence type="ECO:0000256" key="5">
    <source>
        <dbReference type="SAM" id="MobiDB-lite"/>
    </source>
</evidence>
<protein>
    <submittedName>
        <fullName evidence="7">Uncharacterized protein</fullName>
    </submittedName>
</protein>
<evidence type="ECO:0000256" key="4">
    <source>
        <dbReference type="ARBA" id="ARBA00023136"/>
    </source>
</evidence>
<dbReference type="InterPro" id="IPR002523">
    <property type="entry name" value="MgTranspt_CorA/ZnTranspt_ZntB"/>
</dbReference>
<keyword evidence="3 6" id="KW-1133">Transmembrane helix</keyword>
<organism evidence="7 8">
    <name type="scientific">Cercophora newfieldiana</name>
    <dbReference type="NCBI Taxonomy" id="92897"/>
    <lineage>
        <taxon>Eukaryota</taxon>
        <taxon>Fungi</taxon>
        <taxon>Dikarya</taxon>
        <taxon>Ascomycota</taxon>
        <taxon>Pezizomycotina</taxon>
        <taxon>Sordariomycetes</taxon>
        <taxon>Sordariomycetidae</taxon>
        <taxon>Sordariales</taxon>
        <taxon>Lasiosphaeriaceae</taxon>
        <taxon>Cercophora</taxon>
    </lineage>
</organism>
<comment type="subcellular location">
    <subcellularLocation>
        <location evidence="1">Membrane</location>
        <topology evidence="1">Multi-pass membrane protein</topology>
    </subcellularLocation>
</comment>
<proteinExistence type="predicted"/>
<evidence type="ECO:0000313" key="8">
    <source>
        <dbReference type="Proteomes" id="UP001174936"/>
    </source>
</evidence>
<keyword evidence="4 6" id="KW-0472">Membrane</keyword>
<dbReference type="InterPro" id="IPR045863">
    <property type="entry name" value="CorA_TM1_TM2"/>
</dbReference>
<dbReference type="GO" id="GO:0046873">
    <property type="term" value="F:metal ion transmembrane transporter activity"/>
    <property type="evidence" value="ECO:0007669"/>
    <property type="project" value="InterPro"/>
</dbReference>
<feature type="region of interest" description="Disordered" evidence="5">
    <location>
        <begin position="1"/>
        <end position="22"/>
    </location>
</feature>
<dbReference type="AlphaFoldDB" id="A0AA40CQR3"/>
<gene>
    <name evidence="7" type="ORF">B0T16DRAFT_390322</name>
</gene>
<dbReference type="Gene3D" id="1.20.58.340">
    <property type="entry name" value="Magnesium transport protein CorA, transmembrane region"/>
    <property type="match status" value="1"/>
</dbReference>
<feature type="compositionally biased region" description="Polar residues" evidence="5">
    <location>
        <begin position="315"/>
        <end position="330"/>
    </location>
</feature>
<evidence type="ECO:0000256" key="2">
    <source>
        <dbReference type="ARBA" id="ARBA00022692"/>
    </source>
</evidence>
<name>A0AA40CQR3_9PEZI</name>
<dbReference type="EMBL" id="JAULSV010000004">
    <property type="protein sequence ID" value="KAK0645769.1"/>
    <property type="molecule type" value="Genomic_DNA"/>
</dbReference>
<sequence>MAARPSQEDFAEQISLLSQQSSKETLYPRPDFTALRRYVKAPAPGPRITSDGSSAASFTSLSHDETITNAFAVIHDLQSGTPVYFPSASLTEFSDYKPPGAARGSLVFMRGYARPEWLGAIGEKYKVDLELYQRHLQNKPFAAGGRDCYSTPCLPSASTRVFQLTIPTIWERGTDFNPCEPEDLERDRQHMAKSLVEYNRQMRNGVAGGAESMVSNCLQFSKKTYVLEQTVTVEVGPPSTGGSWRAIIWMDSGKDLSRGVHGPWSPPPGSRAWETYFVPVVVQGPSATRIVSSDTLRPGNLRPEPSPATLRPQLSRHSTLRPQAATSPPWQLNHHHQGQGSSTPVAHHTPAEEWRANQNVCLLPLRYGSCLDKNVAGNDALYAISELLRFAAAAEAQFFSLVDERIQQELSFVGRSNAGGRQYAISLLNLNYIKTSLRLHAASIAGTVELLGGRGMLNWPRVSAPTSDFQVAERMAALLDADFAYLLRQAEALAHQCDRGIDTLANSSALEQSRRSADNAMRVEKLTMLASIFIPLSFVCSIWGMNFREMGSGQMSIWMWFATAGPVIIFSFIIYRMELIKKWVAKARDNNEE</sequence>